<comment type="subunit">
    <text evidence="8 10">Heterodimer of an alpha and a beta chain.</text>
</comment>
<dbReference type="SMART" id="SM00411">
    <property type="entry name" value="BHL"/>
    <property type="match status" value="1"/>
</dbReference>
<comment type="function">
    <text evidence="8 10">This protein is one of the two subunits of integration host factor, a specific DNA-binding protein that functions in genetic recombination as well as in transcriptional and translational control.</text>
</comment>
<dbReference type="SUPFAM" id="SSF47729">
    <property type="entry name" value="IHF-like DNA-binding proteins"/>
    <property type="match status" value="1"/>
</dbReference>
<dbReference type="STRING" id="450851.PHZ_c0191"/>
<dbReference type="GO" id="GO:0030527">
    <property type="term" value="F:structural constituent of chromatin"/>
    <property type="evidence" value="ECO:0007669"/>
    <property type="project" value="InterPro"/>
</dbReference>
<evidence type="ECO:0000256" key="5">
    <source>
        <dbReference type="ARBA" id="ARBA00023125"/>
    </source>
</evidence>
<evidence type="ECO:0000313" key="12">
    <source>
        <dbReference type="Proteomes" id="UP000001868"/>
    </source>
</evidence>
<dbReference type="Gene3D" id="4.10.520.10">
    <property type="entry name" value="IHF-like DNA-binding proteins"/>
    <property type="match status" value="1"/>
</dbReference>
<reference evidence="11 12" key="1">
    <citation type="journal article" date="2008" name="BMC Genomics">
        <title>Complete genome of Phenylobacterium zucineum - a novel facultative intracellular bacterium isolated from human erythroleukemia cell line K562.</title>
        <authorList>
            <person name="Luo Y."/>
            <person name="Xu X."/>
            <person name="Ding Z."/>
            <person name="Liu Z."/>
            <person name="Zhang B."/>
            <person name="Yan Z."/>
            <person name="Sun J."/>
            <person name="Hu S."/>
            <person name="Hu X."/>
        </authorList>
    </citation>
    <scope>NUCLEOTIDE SEQUENCE [LARGE SCALE GENOMIC DNA]</scope>
    <source>
        <strain evidence="11 12">HLK1</strain>
    </source>
</reference>
<keyword evidence="6 8" id="KW-0804">Transcription</keyword>
<keyword evidence="5 8" id="KW-0238">DNA-binding</keyword>
<dbReference type="PRINTS" id="PR01727">
    <property type="entry name" value="DNABINDINGHU"/>
</dbReference>
<dbReference type="Proteomes" id="UP000001868">
    <property type="component" value="Chromosome"/>
</dbReference>
<keyword evidence="12" id="KW-1185">Reference proteome</keyword>
<keyword evidence="4 8" id="KW-0805">Transcription regulation</keyword>
<dbReference type="InterPro" id="IPR010992">
    <property type="entry name" value="IHF-like_DNA-bd_dom_sf"/>
</dbReference>
<evidence type="ECO:0000256" key="9">
    <source>
        <dbReference type="RuleBase" id="RU003939"/>
    </source>
</evidence>
<dbReference type="KEGG" id="pzu:PHZ_c0191"/>
<evidence type="ECO:0000256" key="3">
    <source>
        <dbReference type="ARBA" id="ARBA00022845"/>
    </source>
</evidence>
<proteinExistence type="inferred from homology"/>
<dbReference type="HAMAP" id="MF_00381">
    <property type="entry name" value="IHF_beta"/>
    <property type="match status" value="1"/>
</dbReference>
<dbReference type="PANTHER" id="PTHR33175">
    <property type="entry name" value="DNA-BINDING PROTEIN HU"/>
    <property type="match status" value="1"/>
</dbReference>
<evidence type="ECO:0000256" key="7">
    <source>
        <dbReference type="ARBA" id="ARBA00023172"/>
    </source>
</evidence>
<dbReference type="GO" id="GO:0005694">
    <property type="term" value="C:chromosome"/>
    <property type="evidence" value="ECO:0007669"/>
    <property type="project" value="InterPro"/>
</dbReference>
<name>B4RCK6_PHEZH</name>
<dbReference type="NCBIfam" id="NF001222">
    <property type="entry name" value="PRK00199.1"/>
    <property type="match status" value="1"/>
</dbReference>
<dbReference type="GO" id="GO:0003677">
    <property type="term" value="F:DNA binding"/>
    <property type="evidence" value="ECO:0007669"/>
    <property type="project" value="UniProtKB-UniRule"/>
</dbReference>
<organism evidence="11 12">
    <name type="scientific">Phenylobacterium zucineum (strain HLK1)</name>
    <dbReference type="NCBI Taxonomy" id="450851"/>
    <lineage>
        <taxon>Bacteria</taxon>
        <taxon>Pseudomonadati</taxon>
        <taxon>Pseudomonadota</taxon>
        <taxon>Alphaproteobacteria</taxon>
        <taxon>Caulobacterales</taxon>
        <taxon>Caulobacteraceae</taxon>
        <taxon>Phenylobacterium</taxon>
    </lineage>
</organism>
<dbReference type="eggNOG" id="COG0776">
    <property type="taxonomic scope" value="Bacteria"/>
</dbReference>
<dbReference type="GO" id="GO:0006417">
    <property type="term" value="P:regulation of translation"/>
    <property type="evidence" value="ECO:0007669"/>
    <property type="project" value="UniProtKB-UniRule"/>
</dbReference>
<evidence type="ECO:0000256" key="1">
    <source>
        <dbReference type="ARBA" id="ARBA00010529"/>
    </source>
</evidence>
<dbReference type="Pfam" id="PF00216">
    <property type="entry name" value="Bac_DNA_binding"/>
    <property type="match status" value="1"/>
</dbReference>
<dbReference type="GO" id="GO:0006310">
    <property type="term" value="P:DNA recombination"/>
    <property type="evidence" value="ECO:0007669"/>
    <property type="project" value="UniProtKB-UniRule"/>
</dbReference>
<dbReference type="GO" id="GO:0006355">
    <property type="term" value="P:regulation of DNA-templated transcription"/>
    <property type="evidence" value="ECO:0007669"/>
    <property type="project" value="UniProtKB-UniRule"/>
</dbReference>
<dbReference type="HOGENOM" id="CLU_105066_2_1_5"/>
<accession>B4RCK6</accession>
<dbReference type="EMBL" id="CP000747">
    <property type="protein sequence ID" value="ACG76605.1"/>
    <property type="molecule type" value="Genomic_DNA"/>
</dbReference>
<evidence type="ECO:0000256" key="8">
    <source>
        <dbReference type="HAMAP-Rule" id="MF_00381"/>
    </source>
</evidence>
<keyword evidence="7 8" id="KW-0233">DNA recombination</keyword>
<evidence type="ECO:0000313" key="11">
    <source>
        <dbReference type="EMBL" id="ACG76605.1"/>
    </source>
</evidence>
<dbReference type="AlphaFoldDB" id="B4RCK6"/>
<evidence type="ECO:0000256" key="2">
    <source>
        <dbReference type="ARBA" id="ARBA00018700"/>
    </source>
</evidence>
<dbReference type="NCBIfam" id="TIGR00988">
    <property type="entry name" value="hip"/>
    <property type="match status" value="1"/>
</dbReference>
<dbReference type="InterPro" id="IPR020816">
    <property type="entry name" value="Histone-like_DNA-bd_CS"/>
</dbReference>
<sequence>MRKPFLRLERIGRVAHGRAGSRGLMIKSELIAKLAEENPHLTQRDIERVVGVILERMIEALEEGGRVELRGFGALSVRSRDARAGRNPRTGEPVDVRAKHVPFFKSGKELRERLNAVDER</sequence>
<protein>
    <recommendedName>
        <fullName evidence="2 8">Integration host factor subunit beta</fullName>
        <shortName evidence="8">IHF-beta</shortName>
    </recommendedName>
</protein>
<dbReference type="CDD" id="cd13836">
    <property type="entry name" value="IHF_B"/>
    <property type="match status" value="1"/>
</dbReference>
<evidence type="ECO:0000256" key="6">
    <source>
        <dbReference type="ARBA" id="ARBA00023163"/>
    </source>
</evidence>
<evidence type="ECO:0000256" key="4">
    <source>
        <dbReference type="ARBA" id="ARBA00023015"/>
    </source>
</evidence>
<dbReference type="GO" id="GO:0005829">
    <property type="term" value="C:cytosol"/>
    <property type="evidence" value="ECO:0007669"/>
    <property type="project" value="TreeGrafter"/>
</dbReference>
<dbReference type="InterPro" id="IPR005685">
    <property type="entry name" value="IHF_beta"/>
</dbReference>
<dbReference type="InterPro" id="IPR000119">
    <property type="entry name" value="Hist_DNA-bd"/>
</dbReference>
<evidence type="ECO:0000256" key="10">
    <source>
        <dbReference type="RuleBase" id="RU003941"/>
    </source>
</evidence>
<gene>
    <name evidence="8" type="primary">ihfB</name>
    <name evidence="8" type="synonym">himD</name>
    <name evidence="11" type="ordered locus">PHZ_c0191</name>
</gene>
<keyword evidence="3 8" id="KW-0810">Translation regulation</keyword>
<comment type="similarity">
    <text evidence="1 8 9">Belongs to the bacterial histone-like protein family.</text>
</comment>
<dbReference type="PANTHER" id="PTHR33175:SF5">
    <property type="entry name" value="INTEGRATION HOST FACTOR SUBUNIT BETA"/>
    <property type="match status" value="1"/>
</dbReference>
<dbReference type="PROSITE" id="PS00045">
    <property type="entry name" value="HISTONE_LIKE"/>
    <property type="match status" value="1"/>
</dbReference>